<keyword evidence="2" id="KW-0732">Signal</keyword>
<accession>A0A6J5WNR3</accession>
<dbReference type="GO" id="GO:0034551">
    <property type="term" value="P:mitochondrial respiratory chain complex III assembly"/>
    <property type="evidence" value="ECO:0007669"/>
    <property type="project" value="TreeGrafter"/>
</dbReference>
<dbReference type="AlphaFoldDB" id="A0A6J5WNR3"/>
<dbReference type="Gene3D" id="3.40.50.1000">
    <property type="entry name" value="HAD superfamily/HAD-like"/>
    <property type="match status" value="1"/>
</dbReference>
<evidence type="ECO:0000256" key="1">
    <source>
        <dbReference type="ARBA" id="ARBA00006407"/>
    </source>
</evidence>
<dbReference type="InterPro" id="IPR023214">
    <property type="entry name" value="HAD_sf"/>
</dbReference>
<name>A0A6J5WNR3_PRUAR</name>
<dbReference type="EMBL" id="CAEKKB010000002">
    <property type="protein sequence ID" value="CAB4301625.1"/>
    <property type="molecule type" value="Genomic_DNA"/>
</dbReference>
<feature type="domain" description="Ubiquinol-cytochrome c chaperone" evidence="3">
    <location>
        <begin position="181"/>
        <end position="326"/>
    </location>
</feature>
<organism evidence="4 5">
    <name type="scientific">Prunus armeniaca</name>
    <name type="common">Apricot</name>
    <name type="synonym">Armeniaca vulgaris</name>
    <dbReference type="NCBI Taxonomy" id="36596"/>
    <lineage>
        <taxon>Eukaryota</taxon>
        <taxon>Viridiplantae</taxon>
        <taxon>Streptophyta</taxon>
        <taxon>Embryophyta</taxon>
        <taxon>Tracheophyta</taxon>
        <taxon>Spermatophyta</taxon>
        <taxon>Magnoliopsida</taxon>
        <taxon>eudicotyledons</taxon>
        <taxon>Gunneridae</taxon>
        <taxon>Pentapetalae</taxon>
        <taxon>rosids</taxon>
        <taxon>fabids</taxon>
        <taxon>Rosales</taxon>
        <taxon>Rosaceae</taxon>
        <taxon>Amygdaloideae</taxon>
        <taxon>Amygdaleae</taxon>
        <taxon>Prunus</taxon>
    </lineage>
</organism>
<dbReference type="PANTHER" id="PTHR12184:SF1">
    <property type="entry name" value="UBIQUINOL-CYTOCHROME-C REDUCTASE COMPLEX ASSEMBLY FACTOR 1"/>
    <property type="match status" value="1"/>
</dbReference>
<dbReference type="Proteomes" id="UP000507245">
    <property type="component" value="Unassembled WGS sequence"/>
</dbReference>
<dbReference type="Pfam" id="PF03981">
    <property type="entry name" value="Ubiq_cyt_C_chap"/>
    <property type="match status" value="1"/>
</dbReference>
<evidence type="ECO:0000313" key="4">
    <source>
        <dbReference type="EMBL" id="CAB4301625.1"/>
    </source>
</evidence>
<dbReference type="InterPro" id="IPR010028">
    <property type="entry name" value="Acid_phosphatase_pln"/>
</dbReference>
<dbReference type="InterPro" id="IPR021150">
    <property type="entry name" value="Ubiq_cyt_c_chap"/>
</dbReference>
<gene>
    <name evidence="4" type="ORF">ORAREDHAP_LOCUS17163</name>
</gene>
<sequence>MFDTCVKNLGYVYLLTPIRIQRVSEHIRLPFTVKFETLISFCKAFTQIDRELKMLPRWSRAVTQLSRLGSQHNLNLRNEFYVISRQSYGRAAAAVAPDTAITVEKTLSLVNLDKLFWSKPCSLALAPDSPLRIEEPQYAGFKHAILRLMLFYSKQSTSIRGANVVYKRIISQVDKPAIYEVFNLEKTFKTTFSLLVLHMWLCLRRLKEDGKEGVEFGQYIYETYNHDVELRVSKAGVNLLLTKWMKDLEKIFYGNIVAYDAAVLPEARQDELQNVIWRNVFSDDGSSQPNGDASRAVQAMARYIRREVSCLSLTDKAAMFSGLWTWIFLGPYGEEVRPIFLPPFPAQTEAGSYTPTTSEGRPISIRAAVHLPSISPSKLFNYTTAYFTIPQIPLHKFPLIFQIPTKSSLFTPYPEFDSPKFRVFLSFPTTMTFLKIFLLFPLLSLAFSQETFTSHLLPRPLIIEYPENTETNFRELEEEFKLHCTSWRFSVEANNINPWKTIPQECAEYVKDYVTGRAYGFDLETVSKEAGVYAKAVELSGDGKDAWIFDIDDTLLSNLPYYADHGYGLEVFDHLEFERWVEKAMAPAIKSSLKLYEEVLGLGIKVFLLTGRGEGKRKATIENLINAGFRDWHKLILRAPDEQGKLATVYKSEKRNEMEKEGYRILGNSGDQWSDILGTSMSIRSFKLPNPMYYIP</sequence>
<comment type="similarity">
    <text evidence="1">Belongs to the CBP3 family.</text>
</comment>
<dbReference type="NCBIfam" id="TIGR01675">
    <property type="entry name" value="plant-AP"/>
    <property type="match status" value="1"/>
</dbReference>
<evidence type="ECO:0000259" key="3">
    <source>
        <dbReference type="Pfam" id="PF03981"/>
    </source>
</evidence>
<dbReference type="SUPFAM" id="SSF56784">
    <property type="entry name" value="HAD-like"/>
    <property type="match status" value="1"/>
</dbReference>
<dbReference type="OrthoDB" id="59415at2759"/>
<dbReference type="GO" id="GO:0003993">
    <property type="term" value="F:acid phosphatase activity"/>
    <property type="evidence" value="ECO:0007669"/>
    <property type="project" value="InterPro"/>
</dbReference>
<dbReference type="Pfam" id="PF03767">
    <property type="entry name" value="Acid_phosphat_B"/>
    <property type="match status" value="1"/>
</dbReference>
<dbReference type="InterPro" id="IPR036412">
    <property type="entry name" value="HAD-like_sf"/>
</dbReference>
<proteinExistence type="inferred from homology"/>
<evidence type="ECO:0000313" key="5">
    <source>
        <dbReference type="Proteomes" id="UP000507245"/>
    </source>
</evidence>
<dbReference type="InterPro" id="IPR007129">
    <property type="entry name" value="Ubiqinol_cyt_c_chaperone_CPB3"/>
</dbReference>
<protein>
    <recommendedName>
        <fullName evidence="3">Ubiquinol-cytochrome c chaperone domain-containing protein</fullName>
    </recommendedName>
</protein>
<dbReference type="PANTHER" id="PTHR12184">
    <property type="entry name" value="UBIQUINOL-CYTOCHROME C REDUCTASE COMPLEX ASSEMBLY FACTOR 1 FAMILY MEMBER"/>
    <property type="match status" value="1"/>
</dbReference>
<keyword evidence="5" id="KW-1185">Reference proteome</keyword>
<dbReference type="CDD" id="cd07535">
    <property type="entry name" value="HAD_VSP"/>
    <property type="match status" value="1"/>
</dbReference>
<dbReference type="InterPro" id="IPR005519">
    <property type="entry name" value="Acid_phosphat_B-like"/>
</dbReference>
<dbReference type="GO" id="GO:0005739">
    <property type="term" value="C:mitochondrion"/>
    <property type="evidence" value="ECO:0007669"/>
    <property type="project" value="TreeGrafter"/>
</dbReference>
<reference evidence="5" key="1">
    <citation type="journal article" date="2020" name="Genome Biol.">
        <title>Gamete binning: chromosome-level and haplotype-resolved genome assembly enabled by high-throughput single-cell sequencing of gamete genomes.</title>
        <authorList>
            <person name="Campoy J.A."/>
            <person name="Sun H."/>
            <person name="Goel M."/>
            <person name="Jiao W.-B."/>
            <person name="Folz-Donahue K."/>
            <person name="Wang N."/>
            <person name="Rubio M."/>
            <person name="Liu C."/>
            <person name="Kukat C."/>
            <person name="Ruiz D."/>
            <person name="Huettel B."/>
            <person name="Schneeberger K."/>
        </authorList>
    </citation>
    <scope>NUCLEOTIDE SEQUENCE [LARGE SCALE GENOMIC DNA]</scope>
    <source>
        <strain evidence="5">cv. Rojo Pasion</strain>
    </source>
</reference>
<evidence type="ECO:0000256" key="2">
    <source>
        <dbReference type="ARBA" id="ARBA00022729"/>
    </source>
</evidence>